<dbReference type="Gene3D" id="2.130.10.30">
    <property type="entry name" value="Regulator of chromosome condensation 1/beta-lactamase-inhibitor protein II"/>
    <property type="match status" value="1"/>
</dbReference>
<evidence type="ECO:0000256" key="1">
    <source>
        <dbReference type="SAM" id="Phobius"/>
    </source>
</evidence>
<dbReference type="AlphaFoldDB" id="X1HPV5"/>
<feature type="transmembrane region" description="Helical" evidence="1">
    <location>
        <begin position="72"/>
        <end position="93"/>
    </location>
</feature>
<proteinExistence type="predicted"/>
<sequence length="99" mass="10582">MGLKSDGTVVAVGDNASGQYNIGGWTNITRVATGTYHTVGLKSDGTMVAVGLETEFAEWNLFVADFEGISSVNWQLIGSVIAVVIVGLTIFFVRRKRVT</sequence>
<dbReference type="InterPro" id="IPR000408">
    <property type="entry name" value="Reg_chr_condens"/>
</dbReference>
<dbReference type="InterPro" id="IPR009091">
    <property type="entry name" value="RCC1/BLIP-II"/>
</dbReference>
<evidence type="ECO:0000313" key="2">
    <source>
        <dbReference type="EMBL" id="GAH72186.1"/>
    </source>
</evidence>
<dbReference type="EMBL" id="BARU01025928">
    <property type="protein sequence ID" value="GAH72186.1"/>
    <property type="molecule type" value="Genomic_DNA"/>
</dbReference>
<protein>
    <submittedName>
        <fullName evidence="2">Uncharacterized protein</fullName>
    </submittedName>
</protein>
<gene>
    <name evidence="2" type="ORF">S03H2_41715</name>
</gene>
<comment type="caution">
    <text evidence="2">The sequence shown here is derived from an EMBL/GenBank/DDBJ whole genome shotgun (WGS) entry which is preliminary data.</text>
</comment>
<dbReference type="PROSITE" id="PS00626">
    <property type="entry name" value="RCC1_2"/>
    <property type="match status" value="1"/>
</dbReference>
<keyword evidence="1" id="KW-1133">Transmembrane helix</keyword>
<dbReference type="SUPFAM" id="SSF50985">
    <property type="entry name" value="RCC1/BLIP-II"/>
    <property type="match status" value="1"/>
</dbReference>
<organism evidence="2">
    <name type="scientific">marine sediment metagenome</name>
    <dbReference type="NCBI Taxonomy" id="412755"/>
    <lineage>
        <taxon>unclassified sequences</taxon>
        <taxon>metagenomes</taxon>
        <taxon>ecological metagenomes</taxon>
    </lineage>
</organism>
<keyword evidence="1" id="KW-0472">Membrane</keyword>
<keyword evidence="1" id="KW-0812">Transmembrane</keyword>
<accession>X1HPV5</accession>
<reference evidence="2" key="1">
    <citation type="journal article" date="2014" name="Front. Microbiol.">
        <title>High frequency of phylogenetically diverse reductive dehalogenase-homologous genes in deep subseafloor sedimentary metagenomes.</title>
        <authorList>
            <person name="Kawai M."/>
            <person name="Futagami T."/>
            <person name="Toyoda A."/>
            <person name="Takaki Y."/>
            <person name="Nishi S."/>
            <person name="Hori S."/>
            <person name="Arai W."/>
            <person name="Tsubouchi T."/>
            <person name="Morono Y."/>
            <person name="Uchiyama I."/>
            <person name="Ito T."/>
            <person name="Fujiyama A."/>
            <person name="Inagaki F."/>
            <person name="Takami H."/>
        </authorList>
    </citation>
    <scope>NUCLEOTIDE SEQUENCE</scope>
    <source>
        <strain evidence="2">Expedition CK06-06</strain>
    </source>
</reference>
<name>X1HPV5_9ZZZZ</name>